<keyword evidence="4 7" id="KW-0812">Transmembrane</keyword>
<dbReference type="GO" id="GO:0009306">
    <property type="term" value="P:protein secretion"/>
    <property type="evidence" value="ECO:0007669"/>
    <property type="project" value="InterPro"/>
</dbReference>
<keyword evidence="3" id="KW-1003">Cell membrane</keyword>
<dbReference type="PANTHER" id="PTHR34040:SF2">
    <property type="entry name" value="FLAGELLAR BIOSYNTHETIC PROTEIN FLIQ"/>
    <property type="match status" value="1"/>
</dbReference>
<dbReference type="RefSeq" id="WP_014876463.1">
    <property type="nucleotide sequence ID" value="NZ_BSKP01000001.1"/>
</dbReference>
<evidence type="ECO:0000256" key="4">
    <source>
        <dbReference type="ARBA" id="ARBA00022692"/>
    </source>
</evidence>
<organism evidence="9 10">
    <name type="scientific">Phaeobacter inhibens</name>
    <dbReference type="NCBI Taxonomy" id="221822"/>
    <lineage>
        <taxon>Bacteria</taxon>
        <taxon>Pseudomonadati</taxon>
        <taxon>Pseudomonadota</taxon>
        <taxon>Alphaproteobacteria</taxon>
        <taxon>Rhodobacterales</taxon>
        <taxon>Roseobacteraceae</taxon>
        <taxon>Phaeobacter</taxon>
    </lineage>
</organism>
<dbReference type="Proteomes" id="UP000236536">
    <property type="component" value="Chromosome"/>
</dbReference>
<proteinExistence type="inferred from homology"/>
<reference evidence="10 11" key="2">
    <citation type="journal article" date="2017" name="Genome Biol. Evol.">
        <title>Trajectories and Drivers of Genome Evolution in Surface-Associated Marine Phaeobacter.</title>
        <authorList>
            <person name="Freese H.M."/>
            <person name="Sikorski J."/>
            <person name="Bunk B."/>
            <person name="Scheuner C."/>
            <person name="Meier-Kolthoff J.P."/>
            <person name="Sproer C."/>
            <person name="Gram L."/>
            <person name="Overmann J."/>
        </authorList>
    </citation>
    <scope>NUCLEOTIDE SEQUENCE [LARGE SCALE GENOMIC DNA]</scope>
    <source>
        <strain evidence="8 11">P66</strain>
        <strain evidence="9 10">P88</strain>
    </source>
</reference>
<evidence type="ECO:0000313" key="10">
    <source>
        <dbReference type="Proteomes" id="UP000236447"/>
    </source>
</evidence>
<dbReference type="Pfam" id="PF01313">
    <property type="entry name" value="Bac_export_3"/>
    <property type="match status" value="1"/>
</dbReference>
<reference evidence="9 10" key="1">
    <citation type="journal article" date="2017" name="Front. Microbiol.">
        <title>Phaeobacter piscinae sp. nov., a species of the Roseobacter group and potential aquaculture probiont.</title>
        <authorList>
            <person name="Sonnenschein E.C."/>
            <person name="Phippen C.B.W."/>
            <person name="Nielsen K.F."/>
            <person name="Mateiu R.V."/>
            <person name="Melchiorsen J."/>
            <person name="Gram L."/>
            <person name="Overmann J."/>
            <person name="Freese H.M."/>
        </authorList>
    </citation>
    <scope>NUCLEOTIDE SEQUENCE [LARGE SCALE GENOMIC DNA]</scope>
    <source>
        <strain evidence="9 10">P88</strain>
    </source>
</reference>
<dbReference type="PANTHER" id="PTHR34040">
    <property type="entry name" value="FLAGELLAR BIOSYNTHETIC PROTEIN FLIQ"/>
    <property type="match status" value="1"/>
</dbReference>
<feature type="transmembrane region" description="Helical" evidence="7">
    <location>
        <begin position="20"/>
        <end position="44"/>
    </location>
</feature>
<evidence type="ECO:0000256" key="3">
    <source>
        <dbReference type="ARBA" id="ARBA00022475"/>
    </source>
</evidence>
<dbReference type="EMBL" id="CP010705">
    <property type="protein sequence ID" value="AUQ96481.1"/>
    <property type="molecule type" value="Genomic_DNA"/>
</dbReference>
<comment type="similarity">
    <text evidence="2">Belongs to the FliQ/MopD/SpaQ family.</text>
</comment>
<keyword evidence="11" id="KW-1185">Reference proteome</keyword>
<dbReference type="GeneID" id="57290298"/>
<feature type="transmembrane region" description="Helical" evidence="7">
    <location>
        <begin position="56"/>
        <end position="78"/>
    </location>
</feature>
<protein>
    <submittedName>
        <fullName evidence="9">Flagellar biosynthetic protein FliQ</fullName>
    </submittedName>
</protein>
<dbReference type="InterPro" id="IPR002191">
    <property type="entry name" value="Bac_export_3"/>
</dbReference>
<name>A0A135IE95_9RHOB</name>
<evidence type="ECO:0000313" key="8">
    <source>
        <dbReference type="EMBL" id="AUQ96481.1"/>
    </source>
</evidence>
<evidence type="ECO:0000313" key="9">
    <source>
        <dbReference type="EMBL" id="AUR00993.1"/>
    </source>
</evidence>
<evidence type="ECO:0000313" key="11">
    <source>
        <dbReference type="Proteomes" id="UP000236536"/>
    </source>
</evidence>
<keyword evidence="9" id="KW-0966">Cell projection</keyword>
<evidence type="ECO:0000256" key="6">
    <source>
        <dbReference type="ARBA" id="ARBA00023136"/>
    </source>
</evidence>
<reference evidence="8 11" key="3">
    <citation type="journal article" date="2017" name="Int. J. Syst. Evol. Microbiol.">
        <title>Adaptation of Surface-Associated Bacteria to the Open Ocean: A Genomically Distinct Subpopulation of Phaeobacter gallaeciensis Colonizes Pacific Mesozooplankton.</title>
        <authorList>
            <person name="Freese H.M."/>
            <person name="Methner A."/>
            <person name="Overmann J."/>
        </authorList>
    </citation>
    <scope>NUCLEOTIDE SEQUENCE [LARGE SCALE GENOMIC DNA]</scope>
    <source>
        <strain evidence="8 11">P66</strain>
    </source>
</reference>
<dbReference type="OMA" id="VMISAPM"/>
<evidence type="ECO:0000256" key="5">
    <source>
        <dbReference type="ARBA" id="ARBA00022989"/>
    </source>
</evidence>
<dbReference type="PRINTS" id="PR00952">
    <property type="entry name" value="TYPE3IMQPROT"/>
</dbReference>
<keyword evidence="9" id="KW-0969">Cilium</keyword>
<evidence type="ECO:0000256" key="7">
    <source>
        <dbReference type="SAM" id="Phobius"/>
    </source>
</evidence>
<dbReference type="GO" id="GO:0005886">
    <property type="term" value="C:plasma membrane"/>
    <property type="evidence" value="ECO:0007669"/>
    <property type="project" value="UniProtKB-SubCell"/>
</dbReference>
<keyword evidence="6 7" id="KW-0472">Membrane</keyword>
<dbReference type="AlphaFoldDB" id="A0A135IE95"/>
<dbReference type="Proteomes" id="UP000236447">
    <property type="component" value="Chromosome"/>
</dbReference>
<sequence length="90" mass="9830">MMSEGLFYDTLRQALWASVMMSTPILLVALVVGLAIGLFQALTSVQEMTLTFVPKLTAILVVFWMTMGFMTQTLVAFFDGHVVPLISGGL</sequence>
<keyword evidence="5 7" id="KW-1133">Transmembrane helix</keyword>
<evidence type="ECO:0000256" key="2">
    <source>
        <dbReference type="ARBA" id="ARBA00006156"/>
    </source>
</evidence>
<gene>
    <name evidence="9" type="primary">fliQ</name>
    <name evidence="8" type="ORF">PhaeoP66_03751</name>
    <name evidence="9" type="ORF">PhaeoP88_03677</name>
</gene>
<dbReference type="EMBL" id="CP010725">
    <property type="protein sequence ID" value="AUR00993.1"/>
    <property type="molecule type" value="Genomic_DNA"/>
</dbReference>
<accession>A0A135IE95</accession>
<keyword evidence="9" id="KW-0282">Flagellum</keyword>
<dbReference type="PIRSF" id="PIRSF004669">
    <property type="entry name" value="FliQ"/>
    <property type="match status" value="1"/>
</dbReference>
<evidence type="ECO:0000256" key="1">
    <source>
        <dbReference type="ARBA" id="ARBA00004651"/>
    </source>
</evidence>
<comment type="subcellular location">
    <subcellularLocation>
        <location evidence="1">Cell membrane</location>
        <topology evidence="1">Multi-pass membrane protein</topology>
    </subcellularLocation>
</comment>